<evidence type="ECO:0000256" key="3">
    <source>
        <dbReference type="PROSITE-ProRule" id="PRU00176"/>
    </source>
</evidence>
<dbReference type="SUPFAM" id="SSF54928">
    <property type="entry name" value="RNA-binding domain, RBD"/>
    <property type="match status" value="1"/>
</dbReference>
<dbReference type="PROSITE" id="PS50250">
    <property type="entry name" value="PCI"/>
    <property type="match status" value="1"/>
</dbReference>
<dbReference type="GO" id="GO:0003723">
    <property type="term" value="F:RNA binding"/>
    <property type="evidence" value="ECO:0007669"/>
    <property type="project" value="UniProtKB-UniRule"/>
</dbReference>
<dbReference type="InterPro" id="IPR035979">
    <property type="entry name" value="RBD_domain_sf"/>
</dbReference>
<dbReference type="Gene3D" id="1.25.40.990">
    <property type="match status" value="1"/>
</dbReference>
<dbReference type="EMBL" id="JAUDFV010000155">
    <property type="protein sequence ID" value="KAL2715034.1"/>
    <property type="molecule type" value="Genomic_DNA"/>
</dbReference>
<dbReference type="InterPro" id="IPR045107">
    <property type="entry name" value="SAC3/GANP/THP3"/>
</dbReference>
<dbReference type="InterPro" id="IPR012677">
    <property type="entry name" value="Nucleotide-bd_a/b_plait_sf"/>
</dbReference>
<dbReference type="Proteomes" id="UP001607302">
    <property type="component" value="Unassembled WGS sequence"/>
</dbReference>
<keyword evidence="7" id="KW-1185">Reference proteome</keyword>
<dbReference type="PROSITE" id="PS50102">
    <property type="entry name" value="RRM"/>
    <property type="match status" value="1"/>
</dbReference>
<accession>A0ABD2A336</accession>
<evidence type="ECO:0000259" key="4">
    <source>
        <dbReference type="PROSITE" id="PS50102"/>
    </source>
</evidence>
<dbReference type="Pfam" id="PF03399">
    <property type="entry name" value="SAC3_GANP"/>
    <property type="match status" value="1"/>
</dbReference>
<sequence length="1614" mass="187033">MYDKEEMDTDITENTTSKEFIFSRPNVVFNPPKTFNYDLSTNLISPSSNKQTFSFAAPEAISQLTNYTKAQSNETEKKYKPKISRNAFEPSVNVFAHALKDSSAFEQLTKNSRSHIIKFNLDNSITCTNVPKELLMKSSAKEYFHTYGQIMKITIKPKKQIIIVFYASKEEANNAYQKSGEYLGKKFLVEWTKSEKIPKSPTKKKELKKNIVTNFLKLEDEIRTELEAMTNLEYNLPDYKSGDIYRVPSIGKRGKGSHVKKSEKILPKIEKVAAKVDKVENDSQIMTSLHGASVEELQSIIHQISITSEDKYKILEARDRLMRLKQVKSHSLATAKITSGTCPDMCPEKERLMRESQRQVAPYEQLEGNEYRINHMIAVKQYSRSSADQEEPMAHELRPVKSLKMTMSYLLHEIVNLCEEEGTNLGEWYHFLWDRTRGVRKDITQQELCCIDSVELVEQCARFHIVCSERLCAEELSVFDKKINSENLTKCLQSLKYMYHDLRVKGITCQNEPEFRAYIILLNLNSGNFMSDLQQLPTSVQKSPEVQFAINIYSTLESNNYYKFFKLVRQTTYLNACILLRYFNQVRVKALSIMVKAYCRTTSTAYPLYELLHNLGFENENETICFCEQVGINVSSDELYVMLNRQNFCLPMSNIQQGRAHYMIESKRTSKGLSISECIAGGKMPEKSYKNHKPHSSFDSEGYLMPQSINAEDQNSNINKNIVKLISHEIIGKESEPLDKEILLNEKNHNTFPIDTPTTKYYDHFQKLTKINDTDLNKSEIITAPVSQSEHNIIRSKSEQITSGSKIDTNLSSDTQIQQDYLSTPLIFDKAYYDTLPKKLKDNNSISNNTSNNTSLPQSSFNVLHQTKPTETFEMTSPFLMTVNKSIFSETGKGNIFTKSTVPCTIFDNNVSNVIFTSHQSISSTKFVSSEQTTPTNKTMQSQNKLSIKKESEIVGTKQMEQKMQQINKDTEEIFKELIEKVIEEPCSTILQEEINRSIMYNSLSNNMLTSFLDEMCDAILYEEITSFQKVEEFTKKRNERKINKYFHVWKTWAFKKNQQRKALDNTPIWLQKQSIDECAKILYRDGQKLVIENMCKRQCTVEVPKSPIINNLAPIEVIIYAGIKENLKSLNMHITTNLFWKVVISWPHLENKTDLWQYKKIINRYLCPEDYTVEPMIKSFQPNPFENLHICIRYFEGFIAEHNLFGTDGFIFIATASENVISINKRLTKTILSREKLIPIPLVFIILGNGGLEIEKEKIVADLDTLLESGYISQYTITVEKTLNETVILNLIQSTILWLAINKPPKNPLEMDSLQSLCDICITEEFWQRVLDDSIRNTNLSEFMKNPNFLINLHNEAVAHLIHILLDPESLMYTKFSPELTKFVRNQHISPCSYEYFDDVWRTMEYRVNVENIISGLMLPHWSFSWPVTDVHQLHQNIIHYCQVVLPDINSHAFSCDILSHLYFMTGSIQVKNFADILVHIVKEKINFIETDLKVVYNKNYIKYFKTLPWWFKSTTFGEFTSKINLDETYSIKRDNIITEPIQKKRKLNCNGSTFEDDDLINEFDPLAEFCDYTKNKIIEVHRSSQLLENRLKEQQLENRKLEEKIKNSVLPI</sequence>
<dbReference type="PANTHER" id="PTHR12436">
    <property type="entry name" value="80 KDA MCM3-ASSOCIATED PROTEIN"/>
    <property type="match status" value="1"/>
</dbReference>
<gene>
    <name evidence="6" type="ORF">V1478_014732</name>
</gene>
<feature type="domain" description="RRM" evidence="4">
    <location>
        <begin position="123"/>
        <end position="194"/>
    </location>
</feature>
<comment type="caution">
    <text evidence="6">The sequence shown here is derived from an EMBL/GenBank/DDBJ whole genome shotgun (WGS) entry which is preliminary data.</text>
</comment>
<dbReference type="InterPro" id="IPR000504">
    <property type="entry name" value="RRM_dom"/>
</dbReference>
<feature type="domain" description="PCI" evidence="5">
    <location>
        <begin position="480"/>
        <end position="657"/>
    </location>
</feature>
<evidence type="ECO:0000313" key="6">
    <source>
        <dbReference type="EMBL" id="KAL2715034.1"/>
    </source>
</evidence>
<proteinExistence type="inferred from homology"/>
<organism evidence="6 7">
    <name type="scientific">Vespula squamosa</name>
    <name type="common">Southern yellow jacket</name>
    <name type="synonym">Wasp</name>
    <dbReference type="NCBI Taxonomy" id="30214"/>
    <lineage>
        <taxon>Eukaryota</taxon>
        <taxon>Metazoa</taxon>
        <taxon>Ecdysozoa</taxon>
        <taxon>Arthropoda</taxon>
        <taxon>Hexapoda</taxon>
        <taxon>Insecta</taxon>
        <taxon>Pterygota</taxon>
        <taxon>Neoptera</taxon>
        <taxon>Endopterygota</taxon>
        <taxon>Hymenoptera</taxon>
        <taxon>Apocrita</taxon>
        <taxon>Aculeata</taxon>
        <taxon>Vespoidea</taxon>
        <taxon>Vespidae</taxon>
        <taxon>Vespinae</taxon>
        <taxon>Vespula</taxon>
    </lineage>
</organism>
<dbReference type="PANTHER" id="PTHR12436:SF3">
    <property type="entry name" value="GERMINAL-CENTER ASSOCIATED NUCLEAR PROTEIN"/>
    <property type="match status" value="1"/>
</dbReference>
<dbReference type="InterPro" id="IPR005062">
    <property type="entry name" value="SAC3/GANP/THP3_conserved"/>
</dbReference>
<keyword evidence="1 3" id="KW-0694">RNA-binding</keyword>
<comment type="similarity">
    <text evidence="2">Belongs to the SAC3 family.</text>
</comment>
<evidence type="ECO:0000256" key="1">
    <source>
        <dbReference type="ARBA" id="ARBA00022884"/>
    </source>
</evidence>
<evidence type="ECO:0000259" key="5">
    <source>
        <dbReference type="PROSITE" id="PS50250"/>
    </source>
</evidence>
<evidence type="ECO:0000256" key="2">
    <source>
        <dbReference type="ARBA" id="ARBA00038443"/>
    </source>
</evidence>
<dbReference type="InterPro" id="IPR000717">
    <property type="entry name" value="PCI_dom"/>
</dbReference>
<reference evidence="6 7" key="1">
    <citation type="journal article" date="2024" name="Ann. Entomol. Soc. Am.">
        <title>Genomic analyses of the southern and eastern yellowjacket wasps (Hymenoptera: Vespidae) reveal evolutionary signatures of social life.</title>
        <authorList>
            <person name="Catto M.A."/>
            <person name="Caine P.B."/>
            <person name="Orr S.E."/>
            <person name="Hunt B.G."/>
            <person name="Goodisman M.A.D."/>
        </authorList>
    </citation>
    <scope>NUCLEOTIDE SEQUENCE [LARGE SCALE GENOMIC DNA]</scope>
    <source>
        <strain evidence="6">233</strain>
        <tissue evidence="6">Head and thorax</tissue>
    </source>
</reference>
<evidence type="ECO:0000313" key="7">
    <source>
        <dbReference type="Proteomes" id="UP001607302"/>
    </source>
</evidence>
<name>A0ABD2A336_VESSQ</name>
<dbReference type="Gene3D" id="3.30.70.330">
    <property type="match status" value="1"/>
</dbReference>
<protein>
    <submittedName>
        <fullName evidence="6">XMAS2 protein</fullName>
    </submittedName>
</protein>